<dbReference type="InterPro" id="IPR036890">
    <property type="entry name" value="HATPase_C_sf"/>
</dbReference>
<keyword evidence="11 12" id="KW-0472">Membrane</keyword>
<evidence type="ECO:0000259" key="13">
    <source>
        <dbReference type="PROSITE" id="PS50109"/>
    </source>
</evidence>
<evidence type="ECO:0000256" key="9">
    <source>
        <dbReference type="ARBA" id="ARBA00022989"/>
    </source>
</evidence>
<comment type="caution">
    <text evidence="14">The sequence shown here is derived from an EMBL/GenBank/DDBJ whole genome shotgun (WGS) entry which is preliminary data.</text>
</comment>
<dbReference type="AlphaFoldDB" id="A0A9D1ABJ9"/>
<evidence type="ECO:0000256" key="5">
    <source>
        <dbReference type="ARBA" id="ARBA00022553"/>
    </source>
</evidence>
<dbReference type="InterPro" id="IPR050351">
    <property type="entry name" value="BphY/WalK/GraS-like"/>
</dbReference>
<dbReference type="SUPFAM" id="SSF47384">
    <property type="entry name" value="Homodimeric domain of signal transducing histidine kinase"/>
    <property type="match status" value="1"/>
</dbReference>
<dbReference type="GO" id="GO:0005886">
    <property type="term" value="C:plasma membrane"/>
    <property type="evidence" value="ECO:0007669"/>
    <property type="project" value="UniProtKB-SubCell"/>
</dbReference>
<dbReference type="InterPro" id="IPR004358">
    <property type="entry name" value="Sig_transdc_His_kin-like_C"/>
</dbReference>
<dbReference type="PRINTS" id="PR00344">
    <property type="entry name" value="BCTRLSENSOR"/>
</dbReference>
<feature type="transmembrane region" description="Helical" evidence="12">
    <location>
        <begin position="36"/>
        <end position="54"/>
    </location>
</feature>
<comment type="catalytic activity">
    <reaction evidence="1">
        <text>ATP + protein L-histidine = ADP + protein N-phospho-L-histidine.</text>
        <dbReference type="EC" id="2.7.13.3"/>
    </reaction>
</comment>
<evidence type="ECO:0000256" key="11">
    <source>
        <dbReference type="ARBA" id="ARBA00023136"/>
    </source>
</evidence>
<dbReference type="SUPFAM" id="SSF55874">
    <property type="entry name" value="ATPase domain of HSP90 chaperone/DNA topoisomerase II/histidine kinase"/>
    <property type="match status" value="1"/>
</dbReference>
<feature type="domain" description="Histidine kinase" evidence="13">
    <location>
        <begin position="126"/>
        <end position="331"/>
    </location>
</feature>
<dbReference type="Proteomes" id="UP000886757">
    <property type="component" value="Unassembled WGS sequence"/>
</dbReference>
<evidence type="ECO:0000256" key="12">
    <source>
        <dbReference type="SAM" id="Phobius"/>
    </source>
</evidence>
<dbReference type="PROSITE" id="PS50109">
    <property type="entry name" value="HIS_KIN"/>
    <property type="match status" value="1"/>
</dbReference>
<evidence type="ECO:0000256" key="6">
    <source>
        <dbReference type="ARBA" id="ARBA00022679"/>
    </source>
</evidence>
<proteinExistence type="predicted"/>
<protein>
    <recommendedName>
        <fullName evidence="3">histidine kinase</fullName>
        <ecNumber evidence="3">2.7.13.3</ecNumber>
    </recommendedName>
</protein>
<dbReference type="CDD" id="cd00082">
    <property type="entry name" value="HisKA"/>
    <property type="match status" value="1"/>
</dbReference>
<organism evidence="14 15">
    <name type="scientific">Candidatus Choladousia intestinavium</name>
    <dbReference type="NCBI Taxonomy" id="2840727"/>
    <lineage>
        <taxon>Bacteria</taxon>
        <taxon>Bacillati</taxon>
        <taxon>Bacillota</taxon>
        <taxon>Clostridia</taxon>
        <taxon>Lachnospirales</taxon>
        <taxon>Lachnospiraceae</taxon>
        <taxon>Lachnospiraceae incertae sedis</taxon>
        <taxon>Candidatus Choladousia</taxon>
    </lineage>
</organism>
<evidence type="ECO:0000256" key="8">
    <source>
        <dbReference type="ARBA" id="ARBA00022777"/>
    </source>
</evidence>
<keyword evidence="5" id="KW-0597">Phosphoprotein</keyword>
<dbReference type="EC" id="2.7.13.3" evidence="3"/>
<dbReference type="GO" id="GO:0016036">
    <property type="term" value="P:cellular response to phosphate starvation"/>
    <property type="evidence" value="ECO:0007669"/>
    <property type="project" value="TreeGrafter"/>
</dbReference>
<evidence type="ECO:0000256" key="10">
    <source>
        <dbReference type="ARBA" id="ARBA00023012"/>
    </source>
</evidence>
<keyword evidence="6" id="KW-0808">Transferase</keyword>
<dbReference type="SMART" id="SM00387">
    <property type="entry name" value="HATPase_c"/>
    <property type="match status" value="1"/>
</dbReference>
<gene>
    <name evidence="14" type="ORF">IAB31_06305</name>
</gene>
<keyword evidence="9 12" id="KW-1133">Transmembrane helix</keyword>
<keyword evidence="4" id="KW-1003">Cell membrane</keyword>
<evidence type="ECO:0000256" key="1">
    <source>
        <dbReference type="ARBA" id="ARBA00000085"/>
    </source>
</evidence>
<evidence type="ECO:0000313" key="15">
    <source>
        <dbReference type="Proteomes" id="UP000886757"/>
    </source>
</evidence>
<name>A0A9D1ABJ9_9FIRM</name>
<sequence>MKFRDYFADRFFSFFCCMAAGLLIFCLLWLAEVPGIFLALSEILLAAGFFLPFFRDFYRRKNYYGRLLKLLDQLQEKTLLMEIAEEPDFLDGRILAKILRQSQKYENDRIDEIWRQGREYREFMDLWVHEIKTPITSARLIAENEKNETAFKMEDELRKIESLVELVLYYARSTDVEKDFKVEKVLLQDLVRAALKAYARPMIQAGGRPQMENLDIAVCADRKSSAFVIGQIISNAVKYRGENFSLVFSALQEQNRVRLQIRDNGIGIAPADLPRVFDKGFTGENGRCFPKSTGMGLYLCRKLCEKMNIQLSIQSKKGEGTTVTLDFPGESFIREAGI</sequence>
<dbReference type="InterPro" id="IPR005467">
    <property type="entry name" value="His_kinase_dom"/>
</dbReference>
<accession>A0A9D1ABJ9</accession>
<dbReference type="PANTHER" id="PTHR45453">
    <property type="entry name" value="PHOSPHATE REGULON SENSOR PROTEIN PHOR"/>
    <property type="match status" value="1"/>
</dbReference>
<dbReference type="InterPro" id="IPR003661">
    <property type="entry name" value="HisK_dim/P_dom"/>
</dbReference>
<dbReference type="GO" id="GO:0000155">
    <property type="term" value="F:phosphorelay sensor kinase activity"/>
    <property type="evidence" value="ECO:0007669"/>
    <property type="project" value="InterPro"/>
</dbReference>
<dbReference type="PANTHER" id="PTHR45453:SF2">
    <property type="entry name" value="HISTIDINE KINASE"/>
    <property type="match status" value="1"/>
</dbReference>
<keyword evidence="7 12" id="KW-0812">Transmembrane</keyword>
<keyword evidence="10" id="KW-0902">Two-component regulatory system</keyword>
<evidence type="ECO:0000313" key="14">
    <source>
        <dbReference type="EMBL" id="HIR13518.1"/>
    </source>
</evidence>
<dbReference type="InterPro" id="IPR003594">
    <property type="entry name" value="HATPase_dom"/>
</dbReference>
<dbReference type="InterPro" id="IPR036097">
    <property type="entry name" value="HisK_dim/P_sf"/>
</dbReference>
<evidence type="ECO:0000256" key="4">
    <source>
        <dbReference type="ARBA" id="ARBA00022475"/>
    </source>
</evidence>
<evidence type="ECO:0000256" key="3">
    <source>
        <dbReference type="ARBA" id="ARBA00012438"/>
    </source>
</evidence>
<comment type="subcellular location">
    <subcellularLocation>
        <location evidence="2">Cell membrane</location>
        <topology evidence="2">Multi-pass membrane protein</topology>
    </subcellularLocation>
</comment>
<reference evidence="14" key="1">
    <citation type="submission" date="2020-10" db="EMBL/GenBank/DDBJ databases">
        <authorList>
            <person name="Gilroy R."/>
        </authorList>
    </citation>
    <scope>NUCLEOTIDE SEQUENCE</scope>
    <source>
        <strain evidence="14">ChiSjej4B22-8148</strain>
    </source>
</reference>
<dbReference type="SMART" id="SM00388">
    <property type="entry name" value="HisKA"/>
    <property type="match status" value="1"/>
</dbReference>
<keyword evidence="8 14" id="KW-0418">Kinase</keyword>
<reference evidence="14" key="2">
    <citation type="journal article" date="2021" name="PeerJ">
        <title>Extensive microbial diversity within the chicken gut microbiome revealed by metagenomics and culture.</title>
        <authorList>
            <person name="Gilroy R."/>
            <person name="Ravi A."/>
            <person name="Getino M."/>
            <person name="Pursley I."/>
            <person name="Horton D.L."/>
            <person name="Alikhan N.F."/>
            <person name="Baker D."/>
            <person name="Gharbi K."/>
            <person name="Hall N."/>
            <person name="Watson M."/>
            <person name="Adriaenssens E.M."/>
            <person name="Foster-Nyarko E."/>
            <person name="Jarju S."/>
            <person name="Secka A."/>
            <person name="Antonio M."/>
            <person name="Oren A."/>
            <person name="Chaudhuri R.R."/>
            <person name="La Ragione R."/>
            <person name="Hildebrand F."/>
            <person name="Pallen M.J."/>
        </authorList>
    </citation>
    <scope>NUCLEOTIDE SEQUENCE</scope>
    <source>
        <strain evidence="14">ChiSjej4B22-8148</strain>
    </source>
</reference>
<evidence type="ECO:0000256" key="2">
    <source>
        <dbReference type="ARBA" id="ARBA00004651"/>
    </source>
</evidence>
<dbReference type="Pfam" id="PF02518">
    <property type="entry name" value="HATPase_c"/>
    <property type="match status" value="1"/>
</dbReference>
<feature type="transmembrane region" description="Helical" evidence="12">
    <location>
        <begin position="12"/>
        <end position="30"/>
    </location>
</feature>
<evidence type="ECO:0000256" key="7">
    <source>
        <dbReference type="ARBA" id="ARBA00022692"/>
    </source>
</evidence>
<dbReference type="GO" id="GO:0004721">
    <property type="term" value="F:phosphoprotein phosphatase activity"/>
    <property type="evidence" value="ECO:0007669"/>
    <property type="project" value="TreeGrafter"/>
</dbReference>
<dbReference type="Gene3D" id="3.30.565.10">
    <property type="entry name" value="Histidine kinase-like ATPase, C-terminal domain"/>
    <property type="match status" value="1"/>
</dbReference>
<dbReference type="EMBL" id="DVGK01000071">
    <property type="protein sequence ID" value="HIR13518.1"/>
    <property type="molecule type" value="Genomic_DNA"/>
</dbReference>